<dbReference type="Gene3D" id="3.40.30.10">
    <property type="entry name" value="Glutaredoxin"/>
    <property type="match status" value="1"/>
</dbReference>
<sequence length="257" mass="28879">MSPPVKLIGAFGSIAVHRAEVALRLKGVPYEFIHEDLENKSELLLKHNPIHKKVPVLLHGDDRAVCESLVIIEYVDEAFDGPPLLPSDPNHRAAARFWAHFMDQKCWNSLWLALWTEEGELQKGFVKETKENLALLETLLGGNKFFGGDSVGYLDIVLSALAHWVGVFEEVAGVSLVGDEYPALRRWAKDYTSDEAVKLCLPNTERIAGYITARKDSFKLMAKAMVQACSSNHWAKVLYWRPEYVTIYTCQSVHGVV</sequence>
<proteinExistence type="inferred from homology"/>
<dbReference type="InterPro" id="IPR010987">
    <property type="entry name" value="Glutathione-S-Trfase_C-like"/>
</dbReference>
<dbReference type="InterPro" id="IPR045073">
    <property type="entry name" value="Omega/Tau-like"/>
</dbReference>
<dbReference type="SFLD" id="SFLDG00358">
    <property type="entry name" value="Main_(cytGST)"/>
    <property type="match status" value="1"/>
</dbReference>
<dbReference type="PROSITE" id="PS50404">
    <property type="entry name" value="GST_NTER"/>
    <property type="match status" value="1"/>
</dbReference>
<gene>
    <name evidence="7" type="ORF">PVAP13_5NG630000</name>
</gene>
<evidence type="ECO:0000259" key="6">
    <source>
        <dbReference type="PROSITE" id="PS50405"/>
    </source>
</evidence>
<keyword evidence="8" id="KW-1185">Reference proteome</keyword>
<evidence type="ECO:0000256" key="1">
    <source>
        <dbReference type="ARBA" id="ARBA00012452"/>
    </source>
</evidence>
<dbReference type="FunFam" id="3.40.30.10:FF:000200">
    <property type="entry name" value="Glutathione S-transferase"/>
    <property type="match status" value="1"/>
</dbReference>
<comment type="caution">
    <text evidence="7">The sequence shown here is derived from an EMBL/GenBank/DDBJ whole genome shotgun (WGS) entry which is preliminary data.</text>
</comment>
<evidence type="ECO:0000256" key="3">
    <source>
        <dbReference type="ARBA" id="ARBA00047960"/>
    </source>
</evidence>
<dbReference type="EMBL" id="CM029046">
    <property type="protein sequence ID" value="KAG2594193.1"/>
    <property type="molecule type" value="Genomic_DNA"/>
</dbReference>
<evidence type="ECO:0000313" key="7">
    <source>
        <dbReference type="EMBL" id="KAG2594193.1"/>
    </source>
</evidence>
<reference evidence="7 8" key="1">
    <citation type="submission" date="2020-05" db="EMBL/GenBank/DDBJ databases">
        <title>WGS assembly of Panicum virgatum.</title>
        <authorList>
            <person name="Lovell J.T."/>
            <person name="Jenkins J."/>
            <person name="Shu S."/>
            <person name="Juenger T.E."/>
            <person name="Schmutz J."/>
        </authorList>
    </citation>
    <scope>NUCLEOTIDE SEQUENCE [LARGE SCALE GENOMIC DNA]</scope>
    <source>
        <strain evidence="8">cv. AP13</strain>
    </source>
</reference>
<dbReference type="CDD" id="cd03185">
    <property type="entry name" value="GST_C_Tau"/>
    <property type="match status" value="1"/>
</dbReference>
<feature type="domain" description="GST C-terminal" evidence="6">
    <location>
        <begin position="88"/>
        <end position="211"/>
    </location>
</feature>
<evidence type="ECO:0000256" key="4">
    <source>
        <dbReference type="RuleBase" id="RU003494"/>
    </source>
</evidence>
<evidence type="ECO:0000259" key="5">
    <source>
        <dbReference type="PROSITE" id="PS50404"/>
    </source>
</evidence>
<accession>A0A8T0SBK4</accession>
<dbReference type="AlphaFoldDB" id="A0A8T0SBK4"/>
<dbReference type="GO" id="GO:0004364">
    <property type="term" value="F:glutathione transferase activity"/>
    <property type="evidence" value="ECO:0007669"/>
    <property type="project" value="UniProtKB-EC"/>
</dbReference>
<dbReference type="SFLD" id="SFLDS00019">
    <property type="entry name" value="Glutathione_Transferase_(cytos"/>
    <property type="match status" value="1"/>
</dbReference>
<dbReference type="Pfam" id="PF02798">
    <property type="entry name" value="GST_N"/>
    <property type="match status" value="1"/>
</dbReference>
<dbReference type="PROSITE" id="PS50405">
    <property type="entry name" value="GST_CTER"/>
    <property type="match status" value="1"/>
</dbReference>
<dbReference type="GO" id="GO:0006749">
    <property type="term" value="P:glutathione metabolic process"/>
    <property type="evidence" value="ECO:0007669"/>
    <property type="project" value="InterPro"/>
</dbReference>
<dbReference type="InterPro" id="IPR040079">
    <property type="entry name" value="Glutathione_S-Trfase"/>
</dbReference>
<dbReference type="InterPro" id="IPR036282">
    <property type="entry name" value="Glutathione-S-Trfase_C_sf"/>
</dbReference>
<dbReference type="OrthoDB" id="4951845at2759"/>
<comment type="similarity">
    <text evidence="4">Belongs to the GST superfamily.</text>
</comment>
<evidence type="ECO:0000256" key="2">
    <source>
        <dbReference type="ARBA" id="ARBA00022679"/>
    </source>
</evidence>
<dbReference type="SUPFAM" id="SSF52833">
    <property type="entry name" value="Thioredoxin-like"/>
    <property type="match status" value="1"/>
</dbReference>
<dbReference type="SUPFAM" id="SSF47616">
    <property type="entry name" value="GST C-terminal domain-like"/>
    <property type="match status" value="1"/>
</dbReference>
<evidence type="ECO:0000313" key="8">
    <source>
        <dbReference type="Proteomes" id="UP000823388"/>
    </source>
</evidence>
<dbReference type="GO" id="GO:0005737">
    <property type="term" value="C:cytoplasm"/>
    <property type="evidence" value="ECO:0007669"/>
    <property type="project" value="TreeGrafter"/>
</dbReference>
<dbReference type="InterPro" id="IPR036249">
    <property type="entry name" value="Thioredoxin-like_sf"/>
</dbReference>
<dbReference type="FunFam" id="1.20.1050.10:FF:000012">
    <property type="entry name" value="Tau class glutathione S-transferase"/>
    <property type="match status" value="1"/>
</dbReference>
<dbReference type="CDD" id="cd03058">
    <property type="entry name" value="GST_N_Tau"/>
    <property type="match status" value="1"/>
</dbReference>
<dbReference type="InterPro" id="IPR004045">
    <property type="entry name" value="Glutathione_S-Trfase_N"/>
</dbReference>
<dbReference type="PANTHER" id="PTHR11260:SF763">
    <property type="entry name" value="GLUTATHIONE TRANSFERASE"/>
    <property type="match status" value="1"/>
</dbReference>
<name>A0A8T0SBK4_PANVG</name>
<comment type="catalytic activity">
    <reaction evidence="3">
        <text>RX + glutathione = an S-substituted glutathione + a halide anion + H(+)</text>
        <dbReference type="Rhea" id="RHEA:16437"/>
        <dbReference type="ChEBI" id="CHEBI:15378"/>
        <dbReference type="ChEBI" id="CHEBI:16042"/>
        <dbReference type="ChEBI" id="CHEBI:17792"/>
        <dbReference type="ChEBI" id="CHEBI:57925"/>
        <dbReference type="ChEBI" id="CHEBI:90779"/>
        <dbReference type="EC" id="2.5.1.18"/>
    </reaction>
</comment>
<dbReference type="Proteomes" id="UP000823388">
    <property type="component" value="Chromosome 5N"/>
</dbReference>
<dbReference type="Gene3D" id="1.20.1050.10">
    <property type="match status" value="1"/>
</dbReference>
<organism evidence="7 8">
    <name type="scientific">Panicum virgatum</name>
    <name type="common">Blackwell switchgrass</name>
    <dbReference type="NCBI Taxonomy" id="38727"/>
    <lineage>
        <taxon>Eukaryota</taxon>
        <taxon>Viridiplantae</taxon>
        <taxon>Streptophyta</taxon>
        <taxon>Embryophyta</taxon>
        <taxon>Tracheophyta</taxon>
        <taxon>Spermatophyta</taxon>
        <taxon>Magnoliopsida</taxon>
        <taxon>Liliopsida</taxon>
        <taxon>Poales</taxon>
        <taxon>Poaceae</taxon>
        <taxon>PACMAD clade</taxon>
        <taxon>Panicoideae</taxon>
        <taxon>Panicodae</taxon>
        <taxon>Paniceae</taxon>
        <taxon>Panicinae</taxon>
        <taxon>Panicum</taxon>
        <taxon>Panicum sect. Hiantes</taxon>
    </lineage>
</organism>
<feature type="domain" description="GST N-terminal" evidence="5">
    <location>
        <begin position="3"/>
        <end position="83"/>
    </location>
</feature>
<dbReference type="EC" id="2.5.1.18" evidence="1"/>
<dbReference type="SFLD" id="SFLDG01152">
    <property type="entry name" value="Main.3:_Omega-_and_Tau-like"/>
    <property type="match status" value="1"/>
</dbReference>
<dbReference type="InterPro" id="IPR045074">
    <property type="entry name" value="GST_C_Tau"/>
</dbReference>
<keyword evidence="2" id="KW-0808">Transferase</keyword>
<dbReference type="PANTHER" id="PTHR11260">
    <property type="entry name" value="GLUTATHIONE S-TRANSFERASE, GST, SUPERFAMILY, GST DOMAIN CONTAINING"/>
    <property type="match status" value="1"/>
</dbReference>
<protein>
    <recommendedName>
        <fullName evidence="1">glutathione transferase</fullName>
        <ecNumber evidence="1">2.5.1.18</ecNumber>
    </recommendedName>
</protein>
<dbReference type="InterPro" id="IPR004046">
    <property type="entry name" value="GST_C"/>
</dbReference>
<dbReference type="Pfam" id="PF00043">
    <property type="entry name" value="GST_C"/>
    <property type="match status" value="1"/>
</dbReference>